<dbReference type="SMART" id="SM00753">
    <property type="entry name" value="PAM"/>
    <property type="match status" value="1"/>
</dbReference>
<dbReference type="OrthoDB" id="5404651at2759"/>
<evidence type="ECO:0000313" key="2">
    <source>
        <dbReference type="Proteomes" id="UP000070501"/>
    </source>
</evidence>
<accession>A0A136J5E7</accession>
<evidence type="ECO:0000313" key="1">
    <source>
        <dbReference type="EMBL" id="KXJ92405.1"/>
    </source>
</evidence>
<gene>
    <name evidence="1" type="ORF">Micbo1qcDRAFT_195287</name>
</gene>
<organism evidence="1 2">
    <name type="scientific">Microdochium bolleyi</name>
    <dbReference type="NCBI Taxonomy" id="196109"/>
    <lineage>
        <taxon>Eukaryota</taxon>
        <taxon>Fungi</taxon>
        <taxon>Dikarya</taxon>
        <taxon>Ascomycota</taxon>
        <taxon>Pezizomycotina</taxon>
        <taxon>Sordariomycetes</taxon>
        <taxon>Xylariomycetidae</taxon>
        <taxon>Xylariales</taxon>
        <taxon>Microdochiaceae</taxon>
        <taxon>Microdochium</taxon>
    </lineage>
</organism>
<dbReference type="PANTHER" id="PTHR12732">
    <property type="entry name" value="UNCHARACTERIZED PROTEASOME COMPONENT REGION PCI-CONTAINING"/>
    <property type="match status" value="1"/>
</dbReference>
<dbReference type="Proteomes" id="UP000070501">
    <property type="component" value="Unassembled WGS sequence"/>
</dbReference>
<dbReference type="STRING" id="196109.A0A136J5E7"/>
<keyword evidence="2" id="KW-1185">Reference proteome</keyword>
<name>A0A136J5E7_9PEZI</name>
<dbReference type="AlphaFoldDB" id="A0A136J5E7"/>
<dbReference type="PANTHER" id="PTHR12732:SF8">
    <property type="entry name" value="NUCLEAR MRNA EXPORT PROTEIN THP1"/>
    <property type="match status" value="1"/>
</dbReference>
<dbReference type="EMBL" id="KQ964249">
    <property type="protein sequence ID" value="KXJ92405.1"/>
    <property type="molecule type" value="Genomic_DNA"/>
</dbReference>
<dbReference type="FunCoup" id="A0A136J5E7">
    <property type="interactions" value="86"/>
</dbReference>
<proteinExistence type="predicted"/>
<sequence>MSLTSKFLGSIQGFLKSRDGDSLRQWLRVEPPVPQEYHNLTAELRSRYRDGAALARLVEQHLPIEDDLPEDQGTAWPGFISFMKDYLEYWRDVDFDNLLSAHQLLVSLTNSCAAALNNPTYGSVLLQTSISICLSLSKLSMTLNKRPDLVRKLETLNAGDEEKKSVIESTAEIIQKIFVACLSDRLSPRNARPEGKKVGVYIFANITLKLLFACHRTILAKQMFTNISAKSPPLSFYPAAQRVTYLYYLGRFHFINTHYGRAARCLEQAYLQTPPHFQKHRSLILTYLIPCNMILGRLPSQALLSRPEAQSMAGVFSQLSYAVRTGNFLAFQSTLGENEQWLLHKGLLLPLSFRLRPLVWRSFSRRVFIITYIKPAETEVGATSARRAITLELSHLLVAANYIQKRLEGYLPYHLAPKRPAPHTNSIFMKAVANNAATLVAPQGGPKVLRPNEGLVWGNMPITAEHVESVMASLVAQGLLAGYLAHSQGRFALRRAKGDEGPIAAGWPRVADVTARDNNDVPGWVSSL</sequence>
<reference evidence="2" key="1">
    <citation type="submission" date="2016-02" db="EMBL/GenBank/DDBJ databases">
        <title>Draft genome sequence of Microdochium bolleyi, a fungal endophyte of beachgrass.</title>
        <authorList>
            <consortium name="DOE Joint Genome Institute"/>
            <person name="David A.S."/>
            <person name="May G."/>
            <person name="Haridas S."/>
            <person name="Lim J."/>
            <person name="Wang M."/>
            <person name="Labutti K."/>
            <person name="Lipzen A."/>
            <person name="Barry K."/>
            <person name="Grigoriev I.V."/>
        </authorList>
    </citation>
    <scope>NUCLEOTIDE SEQUENCE [LARGE SCALE GENOMIC DNA]</scope>
    <source>
        <strain evidence="2">J235TASD1</strain>
    </source>
</reference>
<evidence type="ECO:0008006" key="3">
    <source>
        <dbReference type="Google" id="ProtNLM"/>
    </source>
</evidence>
<dbReference type="InterPro" id="IPR045114">
    <property type="entry name" value="Csn12-like"/>
</dbReference>
<protein>
    <recommendedName>
        <fullName evidence="3">PCI domain-containing protein</fullName>
    </recommendedName>
</protein>
<dbReference type="GO" id="GO:0003723">
    <property type="term" value="F:RNA binding"/>
    <property type="evidence" value="ECO:0007669"/>
    <property type="project" value="InterPro"/>
</dbReference>
<dbReference type="InParanoid" id="A0A136J5E7"/>
<dbReference type="GO" id="GO:0003690">
    <property type="term" value="F:double-stranded DNA binding"/>
    <property type="evidence" value="ECO:0007669"/>
    <property type="project" value="InterPro"/>
</dbReference>